<evidence type="ECO:0000256" key="4">
    <source>
        <dbReference type="ARBA" id="ARBA00022490"/>
    </source>
</evidence>
<gene>
    <name evidence="13" type="ORF">METZ01_LOCUS47496</name>
</gene>
<sequence length="241" mass="26884">MNYTRIYCGQNLEIGKVLTLLQDSSKHLAHVLRKKEGSLIELFDGKGSSYTAEIISSQKKRVKVKLVEEPVFQDRKGIKISLGQSLIKTEPFSFSIQKATELGVVSISPLYTERTVIKLKSNSTKSRKARWQSIATHACQQCGENWLPEINEIQPLEDWTQAVNAKHKIVLYPGAETKLSSLTFDDSVAIAVGPEGDFTDSEIKLLTKKDFLPVKLGERVLRADTAVISVVSAIRAMCEEF</sequence>
<protein>
    <recommendedName>
        <fullName evidence="3">16S rRNA (uracil(1498)-N(3))-methyltransferase</fullName>
        <ecNumber evidence="3">2.1.1.193</ecNumber>
    </recommendedName>
</protein>
<dbReference type="InterPro" id="IPR046887">
    <property type="entry name" value="RsmE_PUA-like"/>
</dbReference>
<proteinExistence type="inferred from homology"/>
<dbReference type="PIRSF" id="PIRSF015601">
    <property type="entry name" value="MTase_slr0722"/>
    <property type="match status" value="1"/>
</dbReference>
<keyword evidence="8" id="KW-0949">S-adenosyl-L-methionine</keyword>
<dbReference type="NCBIfam" id="NF008692">
    <property type="entry name" value="PRK11713.1-5"/>
    <property type="match status" value="1"/>
</dbReference>
<dbReference type="InterPro" id="IPR046886">
    <property type="entry name" value="RsmE_MTase_dom"/>
</dbReference>
<reference evidence="13" key="1">
    <citation type="submission" date="2018-05" db="EMBL/GenBank/DDBJ databases">
        <authorList>
            <person name="Lanie J.A."/>
            <person name="Ng W.-L."/>
            <person name="Kazmierczak K.M."/>
            <person name="Andrzejewski T.M."/>
            <person name="Davidsen T.M."/>
            <person name="Wayne K.J."/>
            <person name="Tettelin H."/>
            <person name="Glass J.I."/>
            <person name="Rusch D."/>
            <person name="Podicherti R."/>
            <person name="Tsui H.-C.T."/>
            <person name="Winkler M.E."/>
        </authorList>
    </citation>
    <scope>NUCLEOTIDE SEQUENCE</scope>
</reference>
<comment type="similarity">
    <text evidence="2">Belongs to the RNA methyltransferase RsmE family.</text>
</comment>
<comment type="catalytic activity">
    <reaction evidence="10">
        <text>uridine(1498) in 16S rRNA + S-adenosyl-L-methionine = N(3)-methyluridine(1498) in 16S rRNA + S-adenosyl-L-homocysteine + H(+)</text>
        <dbReference type="Rhea" id="RHEA:42920"/>
        <dbReference type="Rhea" id="RHEA-COMP:10283"/>
        <dbReference type="Rhea" id="RHEA-COMP:10284"/>
        <dbReference type="ChEBI" id="CHEBI:15378"/>
        <dbReference type="ChEBI" id="CHEBI:57856"/>
        <dbReference type="ChEBI" id="CHEBI:59789"/>
        <dbReference type="ChEBI" id="CHEBI:65315"/>
        <dbReference type="ChEBI" id="CHEBI:74502"/>
        <dbReference type="EC" id="2.1.1.193"/>
    </reaction>
</comment>
<dbReference type="InterPro" id="IPR029026">
    <property type="entry name" value="tRNA_m1G_MTases_N"/>
</dbReference>
<evidence type="ECO:0000256" key="9">
    <source>
        <dbReference type="ARBA" id="ARBA00025699"/>
    </source>
</evidence>
<dbReference type="InterPro" id="IPR029028">
    <property type="entry name" value="Alpha/beta_knot_MTases"/>
</dbReference>
<dbReference type="GO" id="GO:0005737">
    <property type="term" value="C:cytoplasm"/>
    <property type="evidence" value="ECO:0007669"/>
    <property type="project" value="UniProtKB-SubCell"/>
</dbReference>
<dbReference type="InterPro" id="IPR015947">
    <property type="entry name" value="PUA-like_sf"/>
</dbReference>
<keyword evidence="5" id="KW-0698">rRNA processing</keyword>
<evidence type="ECO:0000313" key="13">
    <source>
        <dbReference type="EMBL" id="SUZ94642.1"/>
    </source>
</evidence>
<comment type="subcellular location">
    <subcellularLocation>
        <location evidence="1">Cytoplasm</location>
    </subcellularLocation>
</comment>
<dbReference type="Gene3D" id="3.40.1280.10">
    <property type="match status" value="1"/>
</dbReference>
<dbReference type="Gene3D" id="2.40.240.20">
    <property type="entry name" value="Hypothetical PUA domain-like, domain 1"/>
    <property type="match status" value="1"/>
</dbReference>
<dbReference type="GO" id="GO:0070475">
    <property type="term" value="P:rRNA base methylation"/>
    <property type="evidence" value="ECO:0007669"/>
    <property type="project" value="TreeGrafter"/>
</dbReference>
<dbReference type="SUPFAM" id="SSF75217">
    <property type="entry name" value="alpha/beta knot"/>
    <property type="match status" value="1"/>
</dbReference>
<dbReference type="CDD" id="cd18084">
    <property type="entry name" value="RsmE-like"/>
    <property type="match status" value="1"/>
</dbReference>
<evidence type="ECO:0000256" key="2">
    <source>
        <dbReference type="ARBA" id="ARBA00005528"/>
    </source>
</evidence>
<dbReference type="EMBL" id="UINC01002253">
    <property type="protein sequence ID" value="SUZ94642.1"/>
    <property type="molecule type" value="Genomic_DNA"/>
</dbReference>
<dbReference type="GO" id="GO:0070042">
    <property type="term" value="F:rRNA (uridine-N3-)-methyltransferase activity"/>
    <property type="evidence" value="ECO:0007669"/>
    <property type="project" value="TreeGrafter"/>
</dbReference>
<evidence type="ECO:0000256" key="5">
    <source>
        <dbReference type="ARBA" id="ARBA00022552"/>
    </source>
</evidence>
<evidence type="ECO:0000256" key="6">
    <source>
        <dbReference type="ARBA" id="ARBA00022603"/>
    </source>
</evidence>
<dbReference type="EC" id="2.1.1.193" evidence="3"/>
<evidence type="ECO:0000256" key="1">
    <source>
        <dbReference type="ARBA" id="ARBA00004496"/>
    </source>
</evidence>
<evidence type="ECO:0000259" key="11">
    <source>
        <dbReference type="Pfam" id="PF04452"/>
    </source>
</evidence>
<keyword evidence="6" id="KW-0489">Methyltransferase</keyword>
<organism evidence="13">
    <name type="scientific">marine metagenome</name>
    <dbReference type="NCBI Taxonomy" id="408172"/>
    <lineage>
        <taxon>unclassified sequences</taxon>
        <taxon>metagenomes</taxon>
        <taxon>ecological metagenomes</taxon>
    </lineage>
</organism>
<keyword evidence="7" id="KW-0808">Transferase</keyword>
<dbReference type="PANTHER" id="PTHR30027:SF3">
    <property type="entry name" value="16S RRNA (URACIL(1498)-N(3))-METHYLTRANSFERASE"/>
    <property type="match status" value="1"/>
</dbReference>
<feature type="domain" description="Ribosomal RNA small subunit methyltransferase E PUA-like" evidence="12">
    <location>
        <begin position="23"/>
        <end position="66"/>
    </location>
</feature>
<name>A0A381RRW3_9ZZZZ</name>
<dbReference type="SUPFAM" id="SSF88697">
    <property type="entry name" value="PUA domain-like"/>
    <property type="match status" value="1"/>
</dbReference>
<evidence type="ECO:0000256" key="7">
    <source>
        <dbReference type="ARBA" id="ARBA00022679"/>
    </source>
</evidence>
<evidence type="ECO:0000256" key="3">
    <source>
        <dbReference type="ARBA" id="ARBA00012328"/>
    </source>
</evidence>
<dbReference type="Pfam" id="PF04452">
    <property type="entry name" value="Methyltrans_RNA"/>
    <property type="match status" value="1"/>
</dbReference>
<accession>A0A381RRW3</accession>
<comment type="function">
    <text evidence="9">Specifically methylates the N3 position of the uracil ring of uridine 1498 (m3U1498) in 16S rRNA. Acts on the fully assembled 30S ribosomal subunit.</text>
</comment>
<keyword evidence="4" id="KW-0963">Cytoplasm</keyword>
<evidence type="ECO:0000256" key="10">
    <source>
        <dbReference type="ARBA" id="ARBA00047944"/>
    </source>
</evidence>
<dbReference type="Pfam" id="PF20260">
    <property type="entry name" value="PUA_4"/>
    <property type="match status" value="1"/>
</dbReference>
<evidence type="ECO:0000256" key="8">
    <source>
        <dbReference type="ARBA" id="ARBA00022691"/>
    </source>
</evidence>
<feature type="domain" description="Ribosomal RNA small subunit methyltransferase E methyltransferase" evidence="11">
    <location>
        <begin position="78"/>
        <end position="234"/>
    </location>
</feature>
<dbReference type="AlphaFoldDB" id="A0A381RRW3"/>
<dbReference type="NCBIfam" id="TIGR00046">
    <property type="entry name" value="RsmE family RNA methyltransferase"/>
    <property type="match status" value="1"/>
</dbReference>
<dbReference type="PANTHER" id="PTHR30027">
    <property type="entry name" value="RIBOSOMAL RNA SMALL SUBUNIT METHYLTRANSFERASE E"/>
    <property type="match status" value="1"/>
</dbReference>
<dbReference type="InterPro" id="IPR006700">
    <property type="entry name" value="RsmE"/>
</dbReference>
<evidence type="ECO:0000259" key="12">
    <source>
        <dbReference type="Pfam" id="PF20260"/>
    </source>
</evidence>